<organism evidence="2 3">
    <name type="scientific">Octopus vulgaris</name>
    <name type="common">Common octopus</name>
    <dbReference type="NCBI Taxonomy" id="6645"/>
    <lineage>
        <taxon>Eukaryota</taxon>
        <taxon>Metazoa</taxon>
        <taxon>Spiralia</taxon>
        <taxon>Lophotrochozoa</taxon>
        <taxon>Mollusca</taxon>
        <taxon>Cephalopoda</taxon>
        <taxon>Coleoidea</taxon>
        <taxon>Octopodiformes</taxon>
        <taxon>Octopoda</taxon>
        <taxon>Incirrata</taxon>
        <taxon>Octopodidae</taxon>
        <taxon>Octopus</taxon>
    </lineage>
</organism>
<reference evidence="2" key="1">
    <citation type="submission" date="2023-08" db="EMBL/GenBank/DDBJ databases">
        <authorList>
            <person name="Alioto T."/>
            <person name="Alioto T."/>
            <person name="Gomez Garrido J."/>
        </authorList>
    </citation>
    <scope>NUCLEOTIDE SEQUENCE</scope>
</reference>
<gene>
    <name evidence="2" type="ORF">OCTVUL_1B001210</name>
</gene>
<name>A0AA36AY29_OCTVU</name>
<dbReference type="EMBL" id="OX597819">
    <property type="protein sequence ID" value="CAI9723884.1"/>
    <property type="molecule type" value="Genomic_DNA"/>
</dbReference>
<dbReference type="Proteomes" id="UP001162480">
    <property type="component" value="Chromosome 6"/>
</dbReference>
<feature type="compositionally biased region" description="Basic and acidic residues" evidence="1">
    <location>
        <begin position="9"/>
        <end position="21"/>
    </location>
</feature>
<protein>
    <submittedName>
        <fullName evidence="2">Uncharacterized protein</fullName>
    </submittedName>
</protein>
<evidence type="ECO:0000313" key="3">
    <source>
        <dbReference type="Proteomes" id="UP001162480"/>
    </source>
</evidence>
<accession>A0AA36AY29</accession>
<feature type="region of interest" description="Disordered" evidence="1">
    <location>
        <begin position="1"/>
        <end position="21"/>
    </location>
</feature>
<dbReference type="AlphaFoldDB" id="A0AA36AY29"/>
<proteinExistence type="predicted"/>
<evidence type="ECO:0000313" key="2">
    <source>
        <dbReference type="EMBL" id="CAI9723884.1"/>
    </source>
</evidence>
<sequence length="70" mass="7591">MAVMVMDGVDDRKKEEVGGDRGGKMAIEKEVPYSSEFIEYWMKIAKEMVSLSAAAALVLVVVVADASPQI</sequence>
<keyword evidence="3" id="KW-1185">Reference proteome</keyword>
<evidence type="ECO:0000256" key="1">
    <source>
        <dbReference type="SAM" id="MobiDB-lite"/>
    </source>
</evidence>